<protein>
    <submittedName>
        <fullName evidence="1">Uncharacterized protein</fullName>
    </submittedName>
</protein>
<organism evidence="1 2">
    <name type="scientific">Armillaria gallica</name>
    <name type="common">Bulbous honey fungus</name>
    <name type="synonym">Armillaria bulbosa</name>
    <dbReference type="NCBI Taxonomy" id="47427"/>
    <lineage>
        <taxon>Eukaryota</taxon>
        <taxon>Fungi</taxon>
        <taxon>Dikarya</taxon>
        <taxon>Basidiomycota</taxon>
        <taxon>Agaricomycotina</taxon>
        <taxon>Agaricomycetes</taxon>
        <taxon>Agaricomycetidae</taxon>
        <taxon>Agaricales</taxon>
        <taxon>Marasmiineae</taxon>
        <taxon>Physalacriaceae</taxon>
        <taxon>Armillaria</taxon>
    </lineage>
</organism>
<sequence>MRDLNVAVIGELPRIVLSFRETEIQKGMVICSASPGHVKWTSSGAAKLSLHTKCPQKSHVGGITCLEKSHN</sequence>
<accession>A0A2H3EWF6</accession>
<name>A0A2H3EWF6_ARMGA</name>
<dbReference type="EMBL" id="KZ293644">
    <property type="protein sequence ID" value="PBL03774.1"/>
    <property type="molecule type" value="Genomic_DNA"/>
</dbReference>
<dbReference type="InParanoid" id="A0A2H3EWF6"/>
<dbReference type="Proteomes" id="UP000217790">
    <property type="component" value="Unassembled WGS sequence"/>
</dbReference>
<evidence type="ECO:0000313" key="1">
    <source>
        <dbReference type="EMBL" id="PBL03774.1"/>
    </source>
</evidence>
<keyword evidence="2" id="KW-1185">Reference proteome</keyword>
<evidence type="ECO:0000313" key="2">
    <source>
        <dbReference type="Proteomes" id="UP000217790"/>
    </source>
</evidence>
<reference evidence="2" key="1">
    <citation type="journal article" date="2017" name="Nat. Ecol. Evol.">
        <title>Genome expansion and lineage-specific genetic innovations in the forest pathogenic fungi Armillaria.</title>
        <authorList>
            <person name="Sipos G."/>
            <person name="Prasanna A.N."/>
            <person name="Walter M.C."/>
            <person name="O'Connor E."/>
            <person name="Balint B."/>
            <person name="Krizsan K."/>
            <person name="Kiss B."/>
            <person name="Hess J."/>
            <person name="Varga T."/>
            <person name="Slot J."/>
            <person name="Riley R."/>
            <person name="Boka B."/>
            <person name="Rigling D."/>
            <person name="Barry K."/>
            <person name="Lee J."/>
            <person name="Mihaltcheva S."/>
            <person name="LaButti K."/>
            <person name="Lipzen A."/>
            <person name="Waldron R."/>
            <person name="Moloney N.M."/>
            <person name="Sperisen C."/>
            <person name="Kredics L."/>
            <person name="Vagvoelgyi C."/>
            <person name="Patrignani A."/>
            <person name="Fitzpatrick D."/>
            <person name="Nagy I."/>
            <person name="Doyle S."/>
            <person name="Anderson J.B."/>
            <person name="Grigoriev I.V."/>
            <person name="Gueldener U."/>
            <person name="Muensterkoetter M."/>
            <person name="Nagy L.G."/>
        </authorList>
    </citation>
    <scope>NUCLEOTIDE SEQUENCE [LARGE SCALE GENOMIC DNA]</scope>
    <source>
        <strain evidence="2">Ar21-2</strain>
    </source>
</reference>
<gene>
    <name evidence="1" type="ORF">ARMGADRAFT_1004477</name>
</gene>
<dbReference type="AlphaFoldDB" id="A0A2H3EWF6"/>
<proteinExistence type="predicted"/>